<dbReference type="PANTHER" id="PTHR42732">
    <property type="entry name" value="BETA-GALACTOSIDASE"/>
    <property type="match status" value="1"/>
</dbReference>
<dbReference type="Gene3D" id="2.60.120.260">
    <property type="entry name" value="Galactose-binding domain-like"/>
    <property type="match status" value="1"/>
</dbReference>
<keyword evidence="3" id="KW-0326">Glycosidase</keyword>
<dbReference type="InterPro" id="IPR051913">
    <property type="entry name" value="GH2_Domain-Containing"/>
</dbReference>
<sequence>MREVININKNWLFSKKEQPVPKTLPEDWESVNLPHTWNGTDGQDGGNDYYRGKCCYVKLLKKADLGEKPVHYIQFDGVNSSAEVWWNGEKIGSHDGGYSAFRVRIPEISDENILTVYADNSPNDTVYPQVADFTFYGGIYRDVTVIGVDESH</sequence>
<dbReference type="PANTHER" id="PTHR42732:SF1">
    <property type="entry name" value="BETA-MANNOSIDASE"/>
    <property type="match status" value="1"/>
</dbReference>
<comment type="caution">
    <text evidence="3">The sequence shown here is derived from an EMBL/GenBank/DDBJ whole genome shotgun (WGS) entry which is preliminary data.</text>
</comment>
<comment type="similarity">
    <text evidence="1">Belongs to the glycosyl hydrolase 2 family.</text>
</comment>
<protein>
    <submittedName>
        <fullName evidence="3">Protein containing Glycoside hydrolase family 2, carbohydrate-binding domain protein</fullName>
        <ecNumber evidence="3">3.2.1.31</ecNumber>
    </submittedName>
</protein>
<feature type="non-terminal residue" evidence="3">
    <location>
        <position position="152"/>
    </location>
</feature>
<evidence type="ECO:0000259" key="2">
    <source>
        <dbReference type="Pfam" id="PF02837"/>
    </source>
</evidence>
<dbReference type="InterPro" id="IPR006104">
    <property type="entry name" value="Glyco_hydro_2_N"/>
</dbReference>
<organism evidence="3">
    <name type="scientific">human gut metagenome</name>
    <dbReference type="NCBI Taxonomy" id="408170"/>
    <lineage>
        <taxon>unclassified sequences</taxon>
        <taxon>metagenomes</taxon>
        <taxon>organismal metagenomes</taxon>
    </lineage>
</organism>
<dbReference type="GO" id="GO:0004566">
    <property type="term" value="F:beta-glucuronidase activity"/>
    <property type="evidence" value="ECO:0007669"/>
    <property type="project" value="UniProtKB-EC"/>
</dbReference>
<evidence type="ECO:0000256" key="1">
    <source>
        <dbReference type="ARBA" id="ARBA00007401"/>
    </source>
</evidence>
<dbReference type="EMBL" id="AJWY01002461">
    <property type="protein sequence ID" value="EKC78234.1"/>
    <property type="molecule type" value="Genomic_DNA"/>
</dbReference>
<gene>
    <name evidence="3" type="ORF">LEA_03719</name>
</gene>
<dbReference type="EC" id="3.2.1.31" evidence="3"/>
<dbReference type="SUPFAM" id="SSF49785">
    <property type="entry name" value="Galactose-binding domain-like"/>
    <property type="match status" value="1"/>
</dbReference>
<dbReference type="InterPro" id="IPR008979">
    <property type="entry name" value="Galactose-bd-like_sf"/>
</dbReference>
<reference evidence="3" key="1">
    <citation type="journal article" date="2013" name="Environ. Microbiol.">
        <title>Microbiota from the distal guts of lean and obese adolescents exhibit partial functional redundancy besides clear differences in community structure.</title>
        <authorList>
            <person name="Ferrer M."/>
            <person name="Ruiz A."/>
            <person name="Lanza F."/>
            <person name="Haange S.B."/>
            <person name="Oberbach A."/>
            <person name="Till H."/>
            <person name="Bargiela R."/>
            <person name="Campoy C."/>
            <person name="Segura M.T."/>
            <person name="Richter M."/>
            <person name="von Bergen M."/>
            <person name="Seifert J."/>
            <person name="Suarez A."/>
        </authorList>
    </citation>
    <scope>NUCLEOTIDE SEQUENCE</scope>
</reference>
<feature type="domain" description="Glycosyl hydrolases family 2 sugar binding" evidence="2">
    <location>
        <begin position="67"/>
        <end position="145"/>
    </location>
</feature>
<dbReference type="Pfam" id="PF02837">
    <property type="entry name" value="Glyco_hydro_2_N"/>
    <property type="match status" value="1"/>
</dbReference>
<dbReference type="AlphaFoldDB" id="K1UE20"/>
<dbReference type="GO" id="GO:0005975">
    <property type="term" value="P:carbohydrate metabolic process"/>
    <property type="evidence" value="ECO:0007669"/>
    <property type="project" value="InterPro"/>
</dbReference>
<accession>K1UE20</accession>
<proteinExistence type="inferred from homology"/>
<name>K1UE20_9ZZZZ</name>
<evidence type="ECO:0000313" key="3">
    <source>
        <dbReference type="EMBL" id="EKC78234.1"/>
    </source>
</evidence>
<keyword evidence="3" id="KW-0378">Hydrolase</keyword>